<dbReference type="OrthoDB" id="333971at2"/>
<gene>
    <name evidence="4" type="ORF">GJV76_09965</name>
</gene>
<dbReference type="Proteomes" id="UP000438760">
    <property type="component" value="Unassembled WGS sequence"/>
</dbReference>
<dbReference type="Gene3D" id="3.60.21.10">
    <property type="match status" value="1"/>
</dbReference>
<keyword evidence="5" id="KW-1185">Reference proteome</keyword>
<organism evidence="4 5">
    <name type="scientific">Myroides albus</name>
    <dbReference type="NCBI Taxonomy" id="2562892"/>
    <lineage>
        <taxon>Bacteria</taxon>
        <taxon>Pseudomonadati</taxon>
        <taxon>Bacteroidota</taxon>
        <taxon>Flavobacteriia</taxon>
        <taxon>Flavobacteriales</taxon>
        <taxon>Flavobacteriaceae</taxon>
        <taxon>Myroides</taxon>
    </lineage>
</organism>
<sequence length="1237" mass="142433">MKLIPHIGLNAVKSPLVSIFSIILLSYGCASYKDRANNMQGMSISPSYEQVEVSHTYYLLGNMGYLENEKVNPYFLSGGDKANQTIVFLGDNVSGGLSKKHQEQYQKSLKQLENEVQLAKSFGGNTVFINGNKEWSAGYEGIKRISDYLESELANKKALLPRKVCGFERLKNNDETVLIVVDSQWYLEDWNKQPNINEDCDIKTREDFFEELRGEINKNQNKVVLLAMHHPVVSNGNHGGKFSFNDHLFPFESKIPMPLIGSLFNYTRAMSGVYAQDLQSKKYNEFSKHLRTMTQMYENVILVSGHEKNLQYIESSGVKQVISGAMTNSNTAARAIDVNDFTSTKKGYAKIEVLKDRTTWLSFWALNQDKEELIHRQKILEIENPSFDPINEIEEGVTFASVYPQEWVKKTSWYKFLWGEHYRDTYGTPIEVPIADITKINGGLTPTISGGGNQSMSLRLVDKDGKEYVMRGIKKSVARFVQTAVFKDQYVMNSFDNTWAERFIYDFYTTSHPYTAFVLGDLSDKIGLFHTNPKLYYIPKQTALGRFNANYGDELYMIEERPTDGFEEEDSFGNAANIISTSDVIAKLRKDEKYEIDQTAFLRARIFDMLIGDWDRHGDQWRWSEFKEEDKVIYKPIPRDRDQAFAKIDGALLRLIKKLPPLRHMQNYQKSFANPRWLNKTAFPLDQYLLKSTELDDWLTQAEDIVSKLDDESIETAFAALPKEVQGKEVEDIIAVLKWRRDHIKGYLPKYFDKLRQYVVLAGTDKKDRFDIERLENGDVSVKQYRLKKNSDELVFEHVYSSAQTSEIWLYGLNDEDVFNVRGESKSTIRLRLIGGKNQDKFDVANPSKVIVYDYRDKTNEIISPNGSVRKYISNSYDLNNFNYERLPLNVNMLLPNIGYNPEDGVKLGFLYSSTRSKFVQDPYSAKHTLKGFYSFNTKGLEAEYKGYFPNATNNWMFTIGGRATSPNFAINYYGIGNETYYFDNELGKDYKRVRIESYSISPGYRYEGKQGGSFETNIEYEALKVQDKANRFVTSTPEVVNQKVFDFQQYATVKGEFNYEQYNYKANPTVGFGFNAKVGWKLNLRDTDQNFTYLDLQMNFVHFIDRSERLVLATNFNYQTRFNDNYDFYHASTIGGNANLRGFRPERFTGKTSFVQTTDLRYNVAQFTAGFLPLTFGLYGGFDYGRVWTPNENSDKWHNAYGGGIWFTAVEQATIHCSYFGSVDGGRFVFGLGFGF</sequence>
<dbReference type="GO" id="GO:0008320">
    <property type="term" value="F:protein transmembrane transporter activity"/>
    <property type="evidence" value="ECO:0007669"/>
    <property type="project" value="TreeGrafter"/>
</dbReference>
<dbReference type="RefSeq" id="WP_155092470.1">
    <property type="nucleotide sequence ID" value="NZ_CP102754.1"/>
</dbReference>
<dbReference type="PANTHER" id="PTHR34597:SF3">
    <property type="entry name" value="OUTER MEMBRANE TRANSPORTER CDIB"/>
    <property type="match status" value="1"/>
</dbReference>
<evidence type="ECO:0000259" key="3">
    <source>
        <dbReference type="Pfam" id="PF01103"/>
    </source>
</evidence>
<name>A0A6I3LKU5_9FLAO</name>
<dbReference type="GO" id="GO:0019867">
    <property type="term" value="C:outer membrane"/>
    <property type="evidence" value="ECO:0007669"/>
    <property type="project" value="InterPro"/>
</dbReference>
<dbReference type="AlphaFoldDB" id="A0A6I3LKU5"/>
<dbReference type="PANTHER" id="PTHR34597">
    <property type="entry name" value="SLR1661 PROTEIN"/>
    <property type="match status" value="1"/>
</dbReference>
<dbReference type="SUPFAM" id="SSF56300">
    <property type="entry name" value="Metallo-dependent phosphatases"/>
    <property type="match status" value="1"/>
</dbReference>
<comment type="subcellular location">
    <subcellularLocation>
        <location evidence="1">Membrane</location>
    </subcellularLocation>
</comment>
<comment type="caution">
    <text evidence="4">The sequence shown here is derived from an EMBL/GenBank/DDBJ whole genome shotgun (WGS) entry which is preliminary data.</text>
</comment>
<keyword evidence="2" id="KW-0472">Membrane</keyword>
<evidence type="ECO:0000313" key="4">
    <source>
        <dbReference type="EMBL" id="MTG98444.1"/>
    </source>
</evidence>
<evidence type="ECO:0000256" key="1">
    <source>
        <dbReference type="ARBA" id="ARBA00004370"/>
    </source>
</evidence>
<evidence type="ECO:0000313" key="5">
    <source>
        <dbReference type="Proteomes" id="UP000438760"/>
    </source>
</evidence>
<proteinExistence type="predicted"/>
<dbReference type="InterPro" id="IPR000184">
    <property type="entry name" value="Bac_surfAg_D15"/>
</dbReference>
<dbReference type="GO" id="GO:0098046">
    <property type="term" value="C:type V protein secretion system complex"/>
    <property type="evidence" value="ECO:0007669"/>
    <property type="project" value="TreeGrafter"/>
</dbReference>
<reference evidence="4 5" key="1">
    <citation type="submission" date="2019-11" db="EMBL/GenBank/DDBJ databases">
        <title>Genome of Strain BIT-d1.</title>
        <authorList>
            <person name="Yang Y."/>
        </authorList>
    </citation>
    <scope>NUCLEOTIDE SEQUENCE [LARGE SCALE GENOMIC DNA]</scope>
    <source>
        <strain evidence="4 5">BIT-d1</strain>
    </source>
</reference>
<dbReference type="Pfam" id="PF01103">
    <property type="entry name" value="Omp85"/>
    <property type="match status" value="1"/>
</dbReference>
<evidence type="ECO:0000256" key="2">
    <source>
        <dbReference type="ARBA" id="ARBA00023136"/>
    </source>
</evidence>
<dbReference type="EMBL" id="WMJX01000020">
    <property type="protein sequence ID" value="MTG98444.1"/>
    <property type="molecule type" value="Genomic_DNA"/>
</dbReference>
<dbReference type="InterPro" id="IPR029052">
    <property type="entry name" value="Metallo-depent_PP-like"/>
</dbReference>
<accession>A0A6I3LKU5</accession>
<dbReference type="GO" id="GO:0046819">
    <property type="term" value="P:protein secretion by the type V secretion system"/>
    <property type="evidence" value="ECO:0007669"/>
    <property type="project" value="TreeGrafter"/>
</dbReference>
<dbReference type="InterPro" id="IPR051544">
    <property type="entry name" value="TPS_OM_transporter"/>
</dbReference>
<feature type="domain" description="Bacterial surface antigen (D15)" evidence="3">
    <location>
        <begin position="981"/>
        <end position="1199"/>
    </location>
</feature>
<protein>
    <submittedName>
        <fullName evidence="4">Metallophosphoesterase</fullName>
    </submittedName>
</protein>
<dbReference type="PROSITE" id="PS51257">
    <property type="entry name" value="PROKAR_LIPOPROTEIN"/>
    <property type="match status" value="1"/>
</dbReference>